<accession>X1RSU7</accession>
<dbReference type="Gene3D" id="3.90.180.10">
    <property type="entry name" value="Medium-chain alcohol dehydrogenases, catalytic domain"/>
    <property type="match status" value="1"/>
</dbReference>
<dbReference type="PANTHER" id="PTHR43401:SF2">
    <property type="entry name" value="L-THREONINE 3-DEHYDROGENASE"/>
    <property type="match status" value="1"/>
</dbReference>
<protein>
    <submittedName>
        <fullName evidence="2">Uncharacterized protein</fullName>
    </submittedName>
</protein>
<dbReference type="InterPro" id="IPR050129">
    <property type="entry name" value="Zn_alcohol_dh"/>
</dbReference>
<evidence type="ECO:0000313" key="2">
    <source>
        <dbReference type="EMBL" id="GAI70016.1"/>
    </source>
</evidence>
<name>X1RSU7_9ZZZZ</name>
<dbReference type="PANTHER" id="PTHR43401">
    <property type="entry name" value="L-THREONINE 3-DEHYDROGENASE"/>
    <property type="match status" value="1"/>
</dbReference>
<dbReference type="InterPro" id="IPR011032">
    <property type="entry name" value="GroES-like_sf"/>
</dbReference>
<dbReference type="AlphaFoldDB" id="X1RSU7"/>
<reference evidence="2" key="1">
    <citation type="journal article" date="2014" name="Front. Microbiol.">
        <title>High frequency of phylogenetically diverse reductive dehalogenase-homologous genes in deep subseafloor sedimentary metagenomes.</title>
        <authorList>
            <person name="Kawai M."/>
            <person name="Futagami T."/>
            <person name="Toyoda A."/>
            <person name="Takaki Y."/>
            <person name="Nishi S."/>
            <person name="Hori S."/>
            <person name="Arai W."/>
            <person name="Tsubouchi T."/>
            <person name="Morono Y."/>
            <person name="Uchiyama I."/>
            <person name="Ito T."/>
            <person name="Fujiyama A."/>
            <person name="Inagaki F."/>
            <person name="Takami H."/>
        </authorList>
    </citation>
    <scope>NUCLEOTIDE SEQUENCE</scope>
    <source>
        <strain evidence="2">Expedition CK06-06</strain>
    </source>
</reference>
<proteinExistence type="predicted"/>
<dbReference type="GO" id="GO:0016491">
    <property type="term" value="F:oxidoreductase activity"/>
    <property type="evidence" value="ECO:0007669"/>
    <property type="project" value="UniProtKB-KW"/>
</dbReference>
<keyword evidence="1" id="KW-0560">Oxidoreductase</keyword>
<dbReference type="SUPFAM" id="SSF50129">
    <property type="entry name" value="GroES-like"/>
    <property type="match status" value="1"/>
</dbReference>
<organism evidence="2">
    <name type="scientific">marine sediment metagenome</name>
    <dbReference type="NCBI Taxonomy" id="412755"/>
    <lineage>
        <taxon>unclassified sequences</taxon>
        <taxon>metagenomes</taxon>
        <taxon>ecological metagenomes</taxon>
    </lineage>
</organism>
<dbReference type="EMBL" id="BARV01044188">
    <property type="protein sequence ID" value="GAI70016.1"/>
    <property type="molecule type" value="Genomic_DNA"/>
</dbReference>
<gene>
    <name evidence="2" type="ORF">S06H3_65548</name>
</gene>
<evidence type="ECO:0000256" key="1">
    <source>
        <dbReference type="ARBA" id="ARBA00023002"/>
    </source>
</evidence>
<sequence length="58" mass="6723">YIDVNFIKERIIMLAAIYKGRKNIEIRNIPKPEIGDNEVLLKVKACSICGTDRKIYEL</sequence>
<comment type="caution">
    <text evidence="2">The sequence shown here is derived from an EMBL/GenBank/DDBJ whole genome shotgun (WGS) entry which is preliminary data.</text>
</comment>
<feature type="non-terminal residue" evidence="2">
    <location>
        <position position="1"/>
    </location>
</feature>